<evidence type="ECO:0000313" key="1">
    <source>
        <dbReference type="EMBL" id="KAK4028592.1"/>
    </source>
</evidence>
<organism evidence="1 2">
    <name type="scientific">Daphnia magna</name>
    <dbReference type="NCBI Taxonomy" id="35525"/>
    <lineage>
        <taxon>Eukaryota</taxon>
        <taxon>Metazoa</taxon>
        <taxon>Ecdysozoa</taxon>
        <taxon>Arthropoda</taxon>
        <taxon>Crustacea</taxon>
        <taxon>Branchiopoda</taxon>
        <taxon>Diplostraca</taxon>
        <taxon>Cladocera</taxon>
        <taxon>Anomopoda</taxon>
        <taxon>Daphniidae</taxon>
        <taxon>Daphnia</taxon>
    </lineage>
</organism>
<keyword evidence="2" id="KW-1185">Reference proteome</keyword>
<comment type="caution">
    <text evidence="1">The sequence shown here is derived from an EMBL/GenBank/DDBJ whole genome shotgun (WGS) entry which is preliminary data.</text>
</comment>
<reference evidence="1 2" key="1">
    <citation type="journal article" date="2023" name="Nucleic Acids Res.">
        <title>The hologenome of Daphnia magna reveals possible DNA methylation and microbiome-mediated evolution of the host genome.</title>
        <authorList>
            <person name="Chaturvedi A."/>
            <person name="Li X."/>
            <person name="Dhandapani V."/>
            <person name="Marshall H."/>
            <person name="Kissane S."/>
            <person name="Cuenca-Cambronero M."/>
            <person name="Asole G."/>
            <person name="Calvet F."/>
            <person name="Ruiz-Romero M."/>
            <person name="Marangio P."/>
            <person name="Guigo R."/>
            <person name="Rago D."/>
            <person name="Mirbahai L."/>
            <person name="Eastwood N."/>
            <person name="Colbourne J.K."/>
            <person name="Zhou J."/>
            <person name="Mallon E."/>
            <person name="Orsini L."/>
        </authorList>
    </citation>
    <scope>NUCLEOTIDE SEQUENCE [LARGE SCALE GENOMIC DNA]</scope>
    <source>
        <strain evidence="1">LRV0_1</strain>
    </source>
</reference>
<name>A0ABR0AUG2_9CRUS</name>
<sequence>MRLAHHQPTQGDRVTFTDEALWWPRVRRQTMNATIAAAAGAFPLNRRWDFFTSSTLKKWHLATFLESALETSRLRRTNRLQRVQIIGRRPPSTLHLRVHVSGPGKCKLGNLGRLQRHVTPAGHAFASLTAKRRENILKFTDPRFESLLKYPERFDSDECDELFGRSFLGSMVRDADNDAKLRNVNRPSSFGQQLGLHETNVINLFRHLLNRMGCHIKQQCDPWPVDL</sequence>
<dbReference type="Proteomes" id="UP001234178">
    <property type="component" value="Unassembled WGS sequence"/>
</dbReference>
<evidence type="ECO:0000313" key="2">
    <source>
        <dbReference type="Proteomes" id="UP001234178"/>
    </source>
</evidence>
<protein>
    <submittedName>
        <fullName evidence="1">Uncharacterized protein</fullName>
    </submittedName>
</protein>
<gene>
    <name evidence="1" type="ORF">OUZ56_021597</name>
</gene>
<proteinExistence type="predicted"/>
<accession>A0ABR0AUG2</accession>
<dbReference type="EMBL" id="JAOYFB010000039">
    <property type="protein sequence ID" value="KAK4028592.1"/>
    <property type="molecule type" value="Genomic_DNA"/>
</dbReference>